<feature type="transmembrane region" description="Helical" evidence="1">
    <location>
        <begin position="50"/>
        <end position="73"/>
    </location>
</feature>
<dbReference type="InterPro" id="IPR013879">
    <property type="entry name" value="DUF1761"/>
</dbReference>
<organism evidence="2 3">
    <name type="scientific">Roseibium aggregatum</name>
    <dbReference type="NCBI Taxonomy" id="187304"/>
    <lineage>
        <taxon>Bacteria</taxon>
        <taxon>Pseudomonadati</taxon>
        <taxon>Pseudomonadota</taxon>
        <taxon>Alphaproteobacteria</taxon>
        <taxon>Hyphomicrobiales</taxon>
        <taxon>Stappiaceae</taxon>
        <taxon>Roseibium</taxon>
    </lineage>
</organism>
<evidence type="ECO:0000313" key="2">
    <source>
        <dbReference type="EMBL" id="MBD1546433.1"/>
    </source>
</evidence>
<dbReference type="Proteomes" id="UP000598467">
    <property type="component" value="Unassembled WGS sequence"/>
</dbReference>
<reference evidence="2" key="1">
    <citation type="submission" date="2020-05" db="EMBL/GenBank/DDBJ databases">
        <title>Identification of trans-AT polyketide cluster in two marine bacteria, producers of a novel glutaramide-containing polyketide sesbanimide D and analogs.</title>
        <authorList>
            <person name="Kacar D."/>
            <person name="Rodriguez P."/>
            <person name="Canedo L."/>
            <person name="Gonzalez E."/>
            <person name="Galan B."/>
            <person name="De La Calle F."/>
            <person name="Garcia J.L."/>
        </authorList>
    </citation>
    <scope>NUCLEOTIDE SEQUENCE</scope>
    <source>
        <strain evidence="2">PHM038</strain>
    </source>
</reference>
<gene>
    <name evidence="2" type="ORF">HK439_09180</name>
</gene>
<feature type="transmembrane region" description="Helical" evidence="1">
    <location>
        <begin position="6"/>
        <end position="29"/>
    </location>
</feature>
<keyword evidence="1" id="KW-1133">Transmembrane helix</keyword>
<feature type="transmembrane region" description="Helical" evidence="1">
    <location>
        <begin position="79"/>
        <end position="98"/>
    </location>
</feature>
<sequence length="135" mass="14571">MMFETINLLGVFIAAVVAFVFGALWYGVLGKAWMKAAGLTKDDVRPDPKTFMTAFICQLVMAFVLAGVIFHTGETTLKTGLISAVLIWLGFVVTTQIVNHRFQGAPWSLTVIDGGHWLGVLLIQGAVIGLFGQVS</sequence>
<evidence type="ECO:0000256" key="1">
    <source>
        <dbReference type="SAM" id="Phobius"/>
    </source>
</evidence>
<evidence type="ECO:0000313" key="3">
    <source>
        <dbReference type="Proteomes" id="UP000598467"/>
    </source>
</evidence>
<feature type="transmembrane region" description="Helical" evidence="1">
    <location>
        <begin position="110"/>
        <end position="132"/>
    </location>
</feature>
<accession>A0A926P000</accession>
<name>A0A926P000_9HYPH</name>
<keyword evidence="1" id="KW-0812">Transmembrane</keyword>
<protein>
    <submittedName>
        <fullName evidence="2">DUF1761 domain-containing protein</fullName>
    </submittedName>
</protein>
<proteinExistence type="predicted"/>
<comment type="caution">
    <text evidence="2">The sequence shown here is derived from an EMBL/GenBank/DDBJ whole genome shotgun (WGS) entry which is preliminary data.</text>
</comment>
<dbReference type="EMBL" id="JABFCZ010000009">
    <property type="protein sequence ID" value="MBD1546433.1"/>
    <property type="molecule type" value="Genomic_DNA"/>
</dbReference>
<dbReference type="AlphaFoldDB" id="A0A926P000"/>
<keyword evidence="1" id="KW-0472">Membrane</keyword>
<dbReference type="Pfam" id="PF08570">
    <property type="entry name" value="DUF1761"/>
    <property type="match status" value="1"/>
</dbReference>